<dbReference type="EMBL" id="JANBQD010000005">
    <property type="protein sequence ID" value="KAJ1995604.1"/>
    <property type="molecule type" value="Genomic_DNA"/>
</dbReference>
<dbReference type="Proteomes" id="UP001151295">
    <property type="component" value="Unassembled WGS sequence"/>
</dbReference>
<comment type="caution">
    <text evidence="1">The sequence shown here is derived from an EMBL/GenBank/DDBJ whole genome shotgun (WGS) entry which is preliminary data.</text>
</comment>
<organism evidence="1 2">
    <name type="scientific">Coemansia umbellata</name>
    <dbReference type="NCBI Taxonomy" id="1424467"/>
    <lineage>
        <taxon>Eukaryota</taxon>
        <taxon>Fungi</taxon>
        <taxon>Fungi incertae sedis</taxon>
        <taxon>Zoopagomycota</taxon>
        <taxon>Kickxellomycotina</taxon>
        <taxon>Kickxellomycetes</taxon>
        <taxon>Kickxellales</taxon>
        <taxon>Kickxellaceae</taxon>
        <taxon>Coemansia</taxon>
    </lineage>
</organism>
<evidence type="ECO:0000313" key="2">
    <source>
        <dbReference type="Proteomes" id="UP001151295"/>
    </source>
</evidence>
<sequence length="110" mass="13064">MSNWSAPIMNRCHEPTQGKDMRTMLRRHGFQVYLLDKNRTSNACPSCYDGELNTFKKDRDLATVLDFRHILTSLRENGETPERFRRTRTAAWATDKQQLVKHRRKARKQK</sequence>
<reference evidence="1" key="1">
    <citation type="submission" date="2022-07" db="EMBL/GenBank/DDBJ databases">
        <title>Phylogenomic reconstructions and comparative analyses of Kickxellomycotina fungi.</title>
        <authorList>
            <person name="Reynolds N.K."/>
            <person name="Stajich J.E."/>
            <person name="Barry K."/>
            <person name="Grigoriev I.V."/>
            <person name="Crous P."/>
            <person name="Smith M.E."/>
        </authorList>
    </citation>
    <scope>NUCLEOTIDE SEQUENCE</scope>
    <source>
        <strain evidence="1">BCRC 34882</strain>
    </source>
</reference>
<gene>
    <name evidence="1" type="ORF">EDC05_000842</name>
</gene>
<name>A0ABQ8PUX0_9FUNG</name>
<accession>A0ABQ8PUX0</accession>
<protein>
    <submittedName>
        <fullName evidence="1">Uncharacterized protein</fullName>
    </submittedName>
</protein>
<keyword evidence="2" id="KW-1185">Reference proteome</keyword>
<proteinExistence type="predicted"/>
<evidence type="ECO:0000313" key="1">
    <source>
        <dbReference type="EMBL" id="KAJ1995604.1"/>
    </source>
</evidence>